<dbReference type="GO" id="GO:0070740">
    <property type="term" value="F:tubulin-glutamic acid ligase activity"/>
    <property type="evidence" value="ECO:0007669"/>
    <property type="project" value="TreeGrafter"/>
</dbReference>
<sequence>MLTKNELQNGSVNEIQCSKNNQQMDEEQNEENSQMNKKQEQIQNQDLNNMKKDIKQVEQNQKNEEVKFDCLVKTTNEKNQVFFQTVNPYIKQSNNLNNIKGLMENRENSGKKNEKNGKNQKDFSEDSFDGQYTDSGDSDSEEEEEENEDEEEEMEDEEEEEDYYEEESEEENQRKKQVIKNKQVQKNQKNRNLKQKDNQYKVIMPKKSFANKKIIMNVAFADYNVVKYVGKKIFGWKLSYEEESNNFDVMWTDKGINVDSLSKLEHHQKINHFPGIYTLARKNNLCKNLYRLKRAFPEEFRFIPQTWLLPTDLPQFRQQFENIPKNKARTFIVKPEAGCQGRGIFLTRSINDFDSTQHYVVQRYLHRPHLIDGLKYDLRIYVLLAGCDPLRIYMFEEGLARFATEEYELPHRNNLDDLCMHLTNYAINKNNSKFEFNDDEEQMDVGHKRSLTSIWELFKQNGWPLGDVQQQIKDIIIKTICSGQPVIAHEYKTAQPDNYMNNMCFQILGFDVMLDNKFKPYLIEVNHLPSFATDTPLDAKIKKNAIRDALNLMNINIKTRNEILKRRHTEKQTRVLTGKKIKLSLEEKQEEIRRYQILREEWESQHMGGYEKLYPIQEGMEDNYLQYIQEAAKGFGEYTGTHIRRNEVKQSDIKITTSVNKTQSFSGQYQQNKFGNLGTKLIEPKRTISDQVKRNSFNKSKLNGNKIQVLEPLQQKNENVNKQGYIDQLQLPQLQGEKKNLSDQQENQQQQDSGKSNMSIVEDSDSIDSDDQPITQLVQQRQQQKDLEELMIQEEQQRAEQEQEQLKISQQNRRKKYNSSNLSNSRQTDRVSRQSNTSGINNNYYGMGNTKYQDMKTQNQNKKLYFVKGQLDQKGNQAGIQLRNDESLISRNKTITDIKLSQNQNQNQSQNQNIFNKQGQNQNFIGIETQKQWQKQSQQSATQYIANIGGKITQIPSHLVQGLFLSPKNSNPNGEQQINQIKQKSPQIDLKSNEK</sequence>
<accession>A0A0V0QHP6</accession>
<evidence type="ECO:0000313" key="5">
    <source>
        <dbReference type="EMBL" id="KRX01809.1"/>
    </source>
</evidence>
<dbReference type="OrthoDB" id="202825at2759"/>
<organism evidence="5 6">
    <name type="scientific">Pseudocohnilembus persalinus</name>
    <name type="common">Ciliate</name>
    <dbReference type="NCBI Taxonomy" id="266149"/>
    <lineage>
        <taxon>Eukaryota</taxon>
        <taxon>Sar</taxon>
        <taxon>Alveolata</taxon>
        <taxon>Ciliophora</taxon>
        <taxon>Intramacronucleata</taxon>
        <taxon>Oligohymenophorea</taxon>
        <taxon>Scuticociliatia</taxon>
        <taxon>Philasterida</taxon>
        <taxon>Pseudocohnilembidae</taxon>
        <taxon>Pseudocohnilembus</taxon>
    </lineage>
</organism>
<feature type="region of interest" description="Disordered" evidence="4">
    <location>
        <begin position="1"/>
        <end position="65"/>
    </location>
</feature>
<feature type="compositionally biased region" description="Basic and acidic residues" evidence="4">
    <location>
        <begin position="795"/>
        <end position="805"/>
    </location>
</feature>
<evidence type="ECO:0008006" key="7">
    <source>
        <dbReference type="Google" id="ProtNLM"/>
    </source>
</evidence>
<proteinExistence type="predicted"/>
<feature type="compositionally biased region" description="Polar residues" evidence="4">
    <location>
        <begin position="1"/>
        <end position="18"/>
    </location>
</feature>
<feature type="compositionally biased region" description="Basic and acidic residues" evidence="4">
    <location>
        <begin position="49"/>
        <end position="65"/>
    </location>
</feature>
<feature type="region of interest" description="Disordered" evidence="4">
    <location>
        <begin position="738"/>
        <end position="771"/>
    </location>
</feature>
<dbReference type="PANTHER" id="PTHR12241:SF147">
    <property type="entry name" value="TUBULIN POLYGLUTAMYLASE TTLL7"/>
    <property type="match status" value="1"/>
</dbReference>
<keyword evidence="6" id="KW-1185">Reference proteome</keyword>
<dbReference type="PANTHER" id="PTHR12241">
    <property type="entry name" value="TUBULIN POLYGLUTAMYLASE"/>
    <property type="match status" value="1"/>
</dbReference>
<feature type="compositionally biased region" description="Polar residues" evidence="4">
    <location>
        <begin position="833"/>
        <end position="845"/>
    </location>
</feature>
<dbReference type="GO" id="GO:0036064">
    <property type="term" value="C:ciliary basal body"/>
    <property type="evidence" value="ECO:0007669"/>
    <property type="project" value="TreeGrafter"/>
</dbReference>
<feature type="compositionally biased region" description="Acidic residues" evidence="4">
    <location>
        <begin position="136"/>
        <end position="170"/>
    </location>
</feature>
<dbReference type="GO" id="GO:0015631">
    <property type="term" value="F:tubulin binding"/>
    <property type="evidence" value="ECO:0007669"/>
    <property type="project" value="TreeGrafter"/>
</dbReference>
<name>A0A0V0QHP6_PSEPJ</name>
<keyword evidence="2" id="KW-0547">Nucleotide-binding</keyword>
<dbReference type="AlphaFoldDB" id="A0A0V0QHP6"/>
<evidence type="ECO:0000256" key="1">
    <source>
        <dbReference type="ARBA" id="ARBA00022598"/>
    </source>
</evidence>
<feature type="compositionally biased region" description="Polar residues" evidence="4">
    <location>
        <begin position="967"/>
        <end position="986"/>
    </location>
</feature>
<dbReference type="InterPro" id="IPR004344">
    <property type="entry name" value="TTL/TTLL_fam"/>
</dbReference>
<dbReference type="InParanoid" id="A0A0V0QHP6"/>
<feature type="region of interest" description="Disordered" evidence="4">
    <location>
        <begin position="795"/>
        <end position="845"/>
    </location>
</feature>
<evidence type="ECO:0000313" key="6">
    <source>
        <dbReference type="Proteomes" id="UP000054937"/>
    </source>
</evidence>
<dbReference type="EMBL" id="LDAU01000163">
    <property type="protein sequence ID" value="KRX01809.1"/>
    <property type="molecule type" value="Genomic_DNA"/>
</dbReference>
<reference evidence="5 6" key="1">
    <citation type="journal article" date="2015" name="Sci. Rep.">
        <title>Genome of the facultative scuticociliatosis pathogen Pseudocohnilembus persalinus provides insight into its virulence through horizontal gene transfer.</title>
        <authorList>
            <person name="Xiong J."/>
            <person name="Wang G."/>
            <person name="Cheng J."/>
            <person name="Tian M."/>
            <person name="Pan X."/>
            <person name="Warren A."/>
            <person name="Jiang C."/>
            <person name="Yuan D."/>
            <person name="Miao W."/>
        </authorList>
    </citation>
    <scope>NUCLEOTIDE SEQUENCE [LARGE SCALE GENOMIC DNA]</scope>
    <source>
        <strain evidence="5">36N120E</strain>
    </source>
</reference>
<keyword evidence="1" id="KW-0436">Ligase</keyword>
<evidence type="ECO:0000256" key="3">
    <source>
        <dbReference type="ARBA" id="ARBA00022840"/>
    </source>
</evidence>
<dbReference type="SUPFAM" id="SSF56059">
    <property type="entry name" value="Glutathione synthetase ATP-binding domain-like"/>
    <property type="match status" value="1"/>
</dbReference>
<feature type="region of interest" description="Disordered" evidence="4">
    <location>
        <begin position="966"/>
        <end position="995"/>
    </location>
</feature>
<evidence type="ECO:0000256" key="2">
    <source>
        <dbReference type="ARBA" id="ARBA00022741"/>
    </source>
</evidence>
<comment type="caution">
    <text evidence="5">The sequence shown here is derived from an EMBL/GenBank/DDBJ whole genome shotgun (WGS) entry which is preliminary data.</text>
</comment>
<dbReference type="Pfam" id="PF03133">
    <property type="entry name" value="TTL"/>
    <property type="match status" value="1"/>
</dbReference>
<feature type="region of interest" description="Disordered" evidence="4">
    <location>
        <begin position="107"/>
        <end position="198"/>
    </location>
</feature>
<gene>
    <name evidence="5" type="ORF">PPERSA_00519</name>
</gene>
<dbReference type="PROSITE" id="PS51221">
    <property type="entry name" value="TTL"/>
    <property type="match status" value="1"/>
</dbReference>
<keyword evidence="3" id="KW-0067">ATP-binding</keyword>
<dbReference type="FunCoup" id="A0A0V0QHP6">
    <property type="interactions" value="5"/>
</dbReference>
<dbReference type="GO" id="GO:0005524">
    <property type="term" value="F:ATP binding"/>
    <property type="evidence" value="ECO:0007669"/>
    <property type="project" value="UniProtKB-KW"/>
</dbReference>
<dbReference type="Gene3D" id="3.30.470.20">
    <property type="entry name" value="ATP-grasp fold, B domain"/>
    <property type="match status" value="1"/>
</dbReference>
<dbReference type="Proteomes" id="UP000054937">
    <property type="component" value="Unassembled WGS sequence"/>
</dbReference>
<feature type="compositionally biased region" description="Acidic residues" evidence="4">
    <location>
        <begin position="762"/>
        <end position="771"/>
    </location>
</feature>
<protein>
    <recommendedName>
        <fullName evidence="7">Tubulin-tyrosine ligase family protein</fullName>
    </recommendedName>
</protein>
<feature type="compositionally biased region" description="Basic and acidic residues" evidence="4">
    <location>
        <begin position="107"/>
        <end position="124"/>
    </location>
</feature>
<dbReference type="GO" id="GO:0000226">
    <property type="term" value="P:microtubule cytoskeleton organization"/>
    <property type="evidence" value="ECO:0007669"/>
    <property type="project" value="TreeGrafter"/>
</dbReference>
<evidence type="ECO:0000256" key="4">
    <source>
        <dbReference type="SAM" id="MobiDB-lite"/>
    </source>
</evidence>